<name>A0A1D2VNZ2_9ASCO</name>
<dbReference type="Pfam" id="PF08546">
    <property type="entry name" value="ApbA_C"/>
    <property type="match status" value="1"/>
</dbReference>
<dbReference type="AlphaFoldDB" id="A0A1D2VNZ2"/>
<dbReference type="InterPro" id="IPR036291">
    <property type="entry name" value="NAD(P)-bd_dom_sf"/>
</dbReference>
<dbReference type="Gene3D" id="3.40.50.720">
    <property type="entry name" value="NAD(P)-binding Rossmann-like Domain"/>
    <property type="match status" value="1"/>
</dbReference>
<evidence type="ECO:0000313" key="6">
    <source>
        <dbReference type="EMBL" id="ODV63342.1"/>
    </source>
</evidence>
<dbReference type="InterPro" id="IPR051402">
    <property type="entry name" value="KPR-Related"/>
</dbReference>
<sequence>MAIDLDSQSYSDYCNPENEISKVLLIGAGGVGAVVAYSLDYNQKCSVSLVVRRDYPVVSKEGYQFDSIDYGKISNWKPRDGSIFANISDAIKDKPYDYILISTKNLPDITKFENIIEPLVIEKKTTIILFQNGFGNEVPFFEKYPNNIILSGVTLIGSHNDNGKIHQIQKDRTYVSYFNNKHISTKIQEKKTLDFISIYQNSTNQIIYQPDAQYHRYRKLVYNATLNTTCAITGVDVGRIDAFGGLQTIIVPAMKEIISIAKADGVNLPDEIITDLIHSDDGDYFEPSMLIDVKKGNPMELEVILGNVLKKAKLFNIDCPKLSMLYSLLSIIQFRLKEKKGLIPALPKDRPINPDTVYHL</sequence>
<keyword evidence="2" id="KW-0521">NADP</keyword>
<dbReference type="NCBIfam" id="TIGR00745">
    <property type="entry name" value="apbA_panE"/>
    <property type="match status" value="1"/>
</dbReference>
<dbReference type="FunFam" id="1.10.1040.10:FF:000017">
    <property type="entry name" value="2-dehydropantoate 2-reductase"/>
    <property type="match status" value="1"/>
</dbReference>
<dbReference type="InterPro" id="IPR013328">
    <property type="entry name" value="6PGD_dom2"/>
</dbReference>
<dbReference type="GO" id="GO:0015940">
    <property type="term" value="P:pantothenate biosynthetic process"/>
    <property type="evidence" value="ECO:0007669"/>
    <property type="project" value="InterPro"/>
</dbReference>
<dbReference type="GO" id="GO:0008677">
    <property type="term" value="F:2-dehydropantoate 2-reductase activity"/>
    <property type="evidence" value="ECO:0007669"/>
    <property type="project" value="InterPro"/>
</dbReference>
<dbReference type="Pfam" id="PF02558">
    <property type="entry name" value="ApbA"/>
    <property type="match status" value="1"/>
</dbReference>
<evidence type="ECO:0000259" key="4">
    <source>
        <dbReference type="Pfam" id="PF02558"/>
    </source>
</evidence>
<keyword evidence="7" id="KW-1185">Reference proteome</keyword>
<dbReference type="PANTHER" id="PTHR21708">
    <property type="entry name" value="PROBABLE 2-DEHYDROPANTOATE 2-REDUCTASE"/>
    <property type="match status" value="1"/>
</dbReference>
<dbReference type="InterPro" id="IPR008927">
    <property type="entry name" value="6-PGluconate_DH-like_C_sf"/>
</dbReference>
<feature type="domain" description="Ketopantoate reductase N-terminal" evidence="4">
    <location>
        <begin position="23"/>
        <end position="179"/>
    </location>
</feature>
<organism evidence="6 7">
    <name type="scientific">Ascoidea rubescens DSM 1968</name>
    <dbReference type="NCBI Taxonomy" id="1344418"/>
    <lineage>
        <taxon>Eukaryota</taxon>
        <taxon>Fungi</taxon>
        <taxon>Dikarya</taxon>
        <taxon>Ascomycota</taxon>
        <taxon>Saccharomycotina</taxon>
        <taxon>Saccharomycetes</taxon>
        <taxon>Ascoideaceae</taxon>
        <taxon>Ascoidea</taxon>
    </lineage>
</organism>
<protein>
    <recommendedName>
        <fullName evidence="8">2-dehydropantoate 2-reductase</fullName>
    </recommendedName>
</protein>
<evidence type="ECO:0000256" key="1">
    <source>
        <dbReference type="ARBA" id="ARBA00007870"/>
    </source>
</evidence>
<evidence type="ECO:0008006" key="8">
    <source>
        <dbReference type="Google" id="ProtNLM"/>
    </source>
</evidence>
<dbReference type="InterPro" id="IPR003710">
    <property type="entry name" value="ApbA"/>
</dbReference>
<dbReference type="GO" id="GO:0005737">
    <property type="term" value="C:cytoplasm"/>
    <property type="evidence" value="ECO:0007669"/>
    <property type="project" value="TreeGrafter"/>
</dbReference>
<dbReference type="SUPFAM" id="SSF51735">
    <property type="entry name" value="NAD(P)-binding Rossmann-fold domains"/>
    <property type="match status" value="1"/>
</dbReference>
<dbReference type="Gene3D" id="1.10.1040.10">
    <property type="entry name" value="N-(1-d-carboxylethyl)-l-norvaline Dehydrogenase, domain 2"/>
    <property type="match status" value="1"/>
</dbReference>
<dbReference type="PANTHER" id="PTHR21708:SF30">
    <property type="entry name" value="2-DEHYDROPANTOATE 2-REDUCTASE-RELATED"/>
    <property type="match status" value="1"/>
</dbReference>
<dbReference type="Proteomes" id="UP000095038">
    <property type="component" value="Unassembled WGS sequence"/>
</dbReference>
<dbReference type="STRING" id="1344418.A0A1D2VNZ2"/>
<evidence type="ECO:0000259" key="5">
    <source>
        <dbReference type="Pfam" id="PF08546"/>
    </source>
</evidence>
<evidence type="ECO:0000256" key="2">
    <source>
        <dbReference type="ARBA" id="ARBA00022857"/>
    </source>
</evidence>
<dbReference type="RefSeq" id="XP_020049649.1">
    <property type="nucleotide sequence ID" value="XM_020191392.1"/>
</dbReference>
<evidence type="ECO:0000313" key="7">
    <source>
        <dbReference type="Proteomes" id="UP000095038"/>
    </source>
</evidence>
<dbReference type="GeneID" id="30965028"/>
<keyword evidence="3" id="KW-0560">Oxidoreductase</keyword>
<gene>
    <name evidence="6" type="ORF">ASCRUDRAFT_67456</name>
</gene>
<dbReference type="OrthoDB" id="3609at2759"/>
<dbReference type="SUPFAM" id="SSF48179">
    <property type="entry name" value="6-phosphogluconate dehydrogenase C-terminal domain-like"/>
    <property type="match status" value="1"/>
</dbReference>
<reference evidence="7" key="1">
    <citation type="submission" date="2016-05" db="EMBL/GenBank/DDBJ databases">
        <title>Comparative genomics of biotechnologically important yeasts.</title>
        <authorList>
            <consortium name="DOE Joint Genome Institute"/>
            <person name="Riley R."/>
            <person name="Haridas S."/>
            <person name="Wolfe K.H."/>
            <person name="Lopes M.R."/>
            <person name="Hittinger C.T."/>
            <person name="Goker M."/>
            <person name="Salamov A."/>
            <person name="Wisecaver J."/>
            <person name="Long T.M."/>
            <person name="Aerts A.L."/>
            <person name="Barry K."/>
            <person name="Choi C."/>
            <person name="Clum A."/>
            <person name="Coughlan A.Y."/>
            <person name="Deshpande S."/>
            <person name="Douglass A.P."/>
            <person name="Hanson S.J."/>
            <person name="Klenk H.-P."/>
            <person name="Labutti K."/>
            <person name="Lapidus A."/>
            <person name="Lindquist E."/>
            <person name="Lipzen A."/>
            <person name="Meier-Kolthoff J.P."/>
            <person name="Ohm R.A."/>
            <person name="Otillar R.P."/>
            <person name="Pangilinan J."/>
            <person name="Peng Y."/>
            <person name="Rokas A."/>
            <person name="Rosa C.A."/>
            <person name="Scheuner C."/>
            <person name="Sibirny A.A."/>
            <person name="Slot J.C."/>
            <person name="Stielow J.B."/>
            <person name="Sun H."/>
            <person name="Kurtzman C.P."/>
            <person name="Blackwell M."/>
            <person name="Grigoriev I.V."/>
            <person name="Jeffries T.W."/>
        </authorList>
    </citation>
    <scope>NUCLEOTIDE SEQUENCE [LARGE SCALE GENOMIC DNA]</scope>
    <source>
        <strain evidence="7">DSM 1968</strain>
    </source>
</reference>
<dbReference type="InParanoid" id="A0A1D2VNZ2"/>
<evidence type="ECO:0000256" key="3">
    <source>
        <dbReference type="ARBA" id="ARBA00023002"/>
    </source>
</evidence>
<dbReference type="FunCoup" id="A0A1D2VNZ2">
    <property type="interactions" value="33"/>
</dbReference>
<dbReference type="InterPro" id="IPR013332">
    <property type="entry name" value="KPR_N"/>
</dbReference>
<dbReference type="InterPro" id="IPR013752">
    <property type="entry name" value="KPA_reductase"/>
</dbReference>
<proteinExistence type="inferred from homology"/>
<comment type="similarity">
    <text evidence="1">Belongs to the ketopantoate reductase family.</text>
</comment>
<accession>A0A1D2VNZ2</accession>
<feature type="domain" description="Ketopantoate reductase C-terminal" evidence="5">
    <location>
        <begin position="213"/>
        <end position="332"/>
    </location>
</feature>
<dbReference type="EMBL" id="KV454475">
    <property type="protein sequence ID" value="ODV63342.1"/>
    <property type="molecule type" value="Genomic_DNA"/>
</dbReference>